<dbReference type="AlphaFoldDB" id="A0A016UC83"/>
<comment type="caution">
    <text evidence="1">The sequence shown here is derived from an EMBL/GenBank/DDBJ whole genome shotgun (WGS) entry which is preliminary data.</text>
</comment>
<accession>A0A016UC83</accession>
<keyword evidence="2" id="KW-1185">Reference proteome</keyword>
<organism evidence="1 2">
    <name type="scientific">Ancylostoma ceylanicum</name>
    <dbReference type="NCBI Taxonomy" id="53326"/>
    <lineage>
        <taxon>Eukaryota</taxon>
        <taxon>Metazoa</taxon>
        <taxon>Ecdysozoa</taxon>
        <taxon>Nematoda</taxon>
        <taxon>Chromadorea</taxon>
        <taxon>Rhabditida</taxon>
        <taxon>Rhabditina</taxon>
        <taxon>Rhabditomorpha</taxon>
        <taxon>Strongyloidea</taxon>
        <taxon>Ancylostomatidae</taxon>
        <taxon>Ancylostomatinae</taxon>
        <taxon>Ancylostoma</taxon>
    </lineage>
</organism>
<evidence type="ECO:0000313" key="2">
    <source>
        <dbReference type="Proteomes" id="UP000024635"/>
    </source>
</evidence>
<dbReference type="Proteomes" id="UP000024635">
    <property type="component" value="Unassembled WGS sequence"/>
</dbReference>
<gene>
    <name evidence="1" type="primary">Acey_s0047.g1484</name>
    <name evidence="1" type="ORF">Y032_0047g1484</name>
</gene>
<name>A0A016UC83_9BILA</name>
<dbReference type="EMBL" id="JARK01001383">
    <property type="protein sequence ID" value="EYC12442.1"/>
    <property type="molecule type" value="Genomic_DNA"/>
</dbReference>
<sequence>MNEISPDTIKGKIWVRSLFVEEEEPGRGRRTRMRGGAGGLSRRPEGLIMLRKGFTFAATVRRRPKAGKCLGTGPTAR</sequence>
<reference evidence="2" key="1">
    <citation type="journal article" date="2015" name="Nat. Genet.">
        <title>The genome and transcriptome of the zoonotic hookworm Ancylostoma ceylanicum identify infection-specific gene families.</title>
        <authorList>
            <person name="Schwarz E.M."/>
            <person name="Hu Y."/>
            <person name="Antoshechkin I."/>
            <person name="Miller M.M."/>
            <person name="Sternberg P.W."/>
            <person name="Aroian R.V."/>
        </authorList>
    </citation>
    <scope>NUCLEOTIDE SEQUENCE</scope>
    <source>
        <strain evidence="2">HY135</strain>
    </source>
</reference>
<protein>
    <submittedName>
        <fullName evidence="1">Uncharacterized protein</fullName>
    </submittedName>
</protein>
<evidence type="ECO:0000313" key="1">
    <source>
        <dbReference type="EMBL" id="EYC12442.1"/>
    </source>
</evidence>
<proteinExistence type="predicted"/>